<protein>
    <recommendedName>
        <fullName evidence="5">Peptidase C-terminal archaeal/bacterial domain-containing protein</fullName>
    </recommendedName>
</protein>
<dbReference type="SUPFAM" id="SSF55486">
    <property type="entry name" value="Metalloproteases ('zincins'), catalytic domain"/>
    <property type="match status" value="1"/>
</dbReference>
<dbReference type="InterPro" id="IPR024079">
    <property type="entry name" value="MetalloPept_cat_dom_sf"/>
</dbReference>
<name>A0A0N9I2D2_9PSEU</name>
<feature type="signal peptide" evidence="2">
    <location>
        <begin position="1"/>
        <end position="20"/>
    </location>
</feature>
<reference evidence="3 4" key="1">
    <citation type="submission" date="2015-07" db="EMBL/GenBank/DDBJ databases">
        <title>Genome sequencing of Kibdelosporangium phytohabitans.</title>
        <authorList>
            <person name="Qin S."/>
            <person name="Xing K."/>
        </authorList>
    </citation>
    <scope>NUCLEOTIDE SEQUENCE [LARGE SCALE GENOMIC DNA]</scope>
    <source>
        <strain evidence="3 4">KLBMP1111</strain>
    </source>
</reference>
<keyword evidence="2" id="KW-0732">Signal</keyword>
<keyword evidence="4" id="KW-1185">Reference proteome</keyword>
<evidence type="ECO:0000313" key="3">
    <source>
        <dbReference type="EMBL" id="ALG14131.1"/>
    </source>
</evidence>
<dbReference type="Pfam" id="PF13582">
    <property type="entry name" value="Reprolysin_3"/>
    <property type="match status" value="1"/>
</dbReference>
<dbReference type="AlphaFoldDB" id="A0A0N9I2D2"/>
<gene>
    <name evidence="3" type="ORF">AOZ06_51195</name>
</gene>
<dbReference type="Gene3D" id="2.60.120.380">
    <property type="match status" value="1"/>
</dbReference>
<proteinExistence type="predicted"/>
<sequence>MTAAVAAAALVMLIPAPAQSAPEAQSDEPRSLGAVSPLVLSLVNGLSPEKVLRMAKGDHFQVDRDGRIRSVEPKNAPKAQDAETTALDVPPGTDVFKLHSRTGSNRTLYLDFNGHSVQGTAWNGGAKIDAPPYDSDGNPSSFNEAERAKIYEAFLSVSEDYRAFDVDVTTEEPTEDRITRSGTSDEVYGTRAVITPKDVTNCRCGGQAYIGTFDEANRHANYQPAWAYADGGYDGKSIAEIVSHETGHNLGLGHDGQTTGVEYYGGHTNWAPIMGVGYSQPVTQWSRGEYTNANNTEDDLAVIPANGAPTLADDFPNDPASAAALTNNQPTTGIITTDTDVDAFAIQHGGGTLTAKAAPAIFAPNLDIELTVRDANGNVIATIDPPVQRVSANVANGLDATFSRNLPAGRYTFQVEGTGAGNPTSNGYSGYATLGQFTLTVNAA</sequence>
<accession>A0A0N9I2D2</accession>
<evidence type="ECO:0000313" key="4">
    <source>
        <dbReference type="Proteomes" id="UP000063699"/>
    </source>
</evidence>
<dbReference type="KEGG" id="kphy:AOZ06_51195"/>
<dbReference type="STRING" id="860235.AOZ06_51195"/>
<evidence type="ECO:0008006" key="5">
    <source>
        <dbReference type="Google" id="ProtNLM"/>
    </source>
</evidence>
<dbReference type="RefSeq" id="WP_054296001.1">
    <property type="nucleotide sequence ID" value="NZ_CP012752.1"/>
</dbReference>
<dbReference type="Gene3D" id="3.40.390.10">
    <property type="entry name" value="Collagenase (Catalytic Domain)"/>
    <property type="match status" value="1"/>
</dbReference>
<organism evidence="3 4">
    <name type="scientific">Kibdelosporangium phytohabitans</name>
    <dbReference type="NCBI Taxonomy" id="860235"/>
    <lineage>
        <taxon>Bacteria</taxon>
        <taxon>Bacillati</taxon>
        <taxon>Actinomycetota</taxon>
        <taxon>Actinomycetes</taxon>
        <taxon>Pseudonocardiales</taxon>
        <taxon>Pseudonocardiaceae</taxon>
        <taxon>Kibdelosporangium</taxon>
    </lineage>
</organism>
<dbReference type="GO" id="GO:0008237">
    <property type="term" value="F:metallopeptidase activity"/>
    <property type="evidence" value="ECO:0007669"/>
    <property type="project" value="InterPro"/>
</dbReference>
<feature type="chain" id="PRO_5006035781" description="Peptidase C-terminal archaeal/bacterial domain-containing protein" evidence="2">
    <location>
        <begin position="21"/>
        <end position="444"/>
    </location>
</feature>
<dbReference type="EMBL" id="CP012752">
    <property type="protein sequence ID" value="ALG14131.1"/>
    <property type="molecule type" value="Genomic_DNA"/>
</dbReference>
<evidence type="ECO:0000256" key="1">
    <source>
        <dbReference type="SAM" id="MobiDB-lite"/>
    </source>
</evidence>
<dbReference type="Proteomes" id="UP000063699">
    <property type="component" value="Chromosome"/>
</dbReference>
<evidence type="ECO:0000256" key="2">
    <source>
        <dbReference type="SAM" id="SignalP"/>
    </source>
</evidence>
<feature type="region of interest" description="Disordered" evidence="1">
    <location>
        <begin position="69"/>
        <end position="90"/>
    </location>
</feature>
<dbReference type="OrthoDB" id="954626at2"/>